<dbReference type="Pfam" id="PF12804">
    <property type="entry name" value="NTP_transf_3"/>
    <property type="match status" value="1"/>
</dbReference>
<dbReference type="EMBL" id="VOPL01000004">
    <property type="protein sequence ID" value="TXB68711.1"/>
    <property type="molecule type" value="Genomic_DNA"/>
</dbReference>
<dbReference type="AlphaFoldDB" id="A0A5C6S4F6"/>
<evidence type="ECO:0000313" key="4">
    <source>
        <dbReference type="Proteomes" id="UP000321562"/>
    </source>
</evidence>
<comment type="caution">
    <text evidence="3">The sequence shown here is derived from an EMBL/GenBank/DDBJ whole genome shotgun (WGS) entry which is preliminary data.</text>
</comment>
<dbReference type="OrthoDB" id="9779263at2"/>
<proteinExistence type="predicted"/>
<dbReference type="PANTHER" id="PTHR43777">
    <property type="entry name" value="MOLYBDENUM COFACTOR CYTIDYLYLTRANSFERASE"/>
    <property type="match status" value="1"/>
</dbReference>
<reference evidence="3 4" key="1">
    <citation type="submission" date="2019-08" db="EMBL/GenBank/DDBJ databases">
        <authorList>
            <person name="Ye J."/>
        </authorList>
    </citation>
    <scope>NUCLEOTIDE SEQUENCE [LARGE SCALE GENOMIC DNA]</scope>
    <source>
        <strain evidence="3 4">TK008</strain>
    </source>
</reference>
<organism evidence="3 4">
    <name type="scientific">Paracoccus aurantiacus</name>
    <dbReference type="NCBI Taxonomy" id="2599412"/>
    <lineage>
        <taxon>Bacteria</taxon>
        <taxon>Pseudomonadati</taxon>
        <taxon>Pseudomonadota</taxon>
        <taxon>Alphaproteobacteria</taxon>
        <taxon>Rhodobacterales</taxon>
        <taxon>Paracoccaceae</taxon>
        <taxon>Paracoccus</taxon>
    </lineage>
</organism>
<keyword evidence="3" id="KW-0808">Transferase</keyword>
<keyword evidence="4" id="KW-1185">Reference proteome</keyword>
<keyword evidence="1" id="KW-0460">Magnesium</keyword>
<evidence type="ECO:0000256" key="1">
    <source>
        <dbReference type="ARBA" id="ARBA00022842"/>
    </source>
</evidence>
<dbReference type="PANTHER" id="PTHR43777:SF1">
    <property type="entry name" value="MOLYBDENUM COFACTOR CYTIDYLYLTRANSFERASE"/>
    <property type="match status" value="1"/>
</dbReference>
<dbReference type="GO" id="GO:0016779">
    <property type="term" value="F:nucleotidyltransferase activity"/>
    <property type="evidence" value="ECO:0007669"/>
    <property type="project" value="UniProtKB-ARBA"/>
</dbReference>
<accession>A0A5C6S4F6</accession>
<name>A0A5C6S4F6_9RHOB</name>
<dbReference type="InterPro" id="IPR025877">
    <property type="entry name" value="MobA-like_NTP_Trfase"/>
</dbReference>
<dbReference type="InterPro" id="IPR029044">
    <property type="entry name" value="Nucleotide-diphossugar_trans"/>
</dbReference>
<feature type="domain" description="MobA-like NTP transferase" evidence="2">
    <location>
        <begin position="62"/>
        <end position="213"/>
    </location>
</feature>
<dbReference type="Gene3D" id="3.90.550.10">
    <property type="entry name" value="Spore Coat Polysaccharide Biosynthesis Protein SpsA, Chain A"/>
    <property type="match status" value="1"/>
</dbReference>
<protein>
    <submittedName>
        <fullName evidence="3">Nucleotidyltransferase family protein</fullName>
    </submittedName>
</protein>
<dbReference type="SUPFAM" id="SSF53448">
    <property type="entry name" value="Nucleotide-diphospho-sugar transferases"/>
    <property type="match status" value="1"/>
</dbReference>
<evidence type="ECO:0000259" key="2">
    <source>
        <dbReference type="Pfam" id="PF12804"/>
    </source>
</evidence>
<evidence type="ECO:0000313" key="3">
    <source>
        <dbReference type="EMBL" id="TXB68711.1"/>
    </source>
</evidence>
<dbReference type="Proteomes" id="UP000321562">
    <property type="component" value="Unassembled WGS sequence"/>
</dbReference>
<gene>
    <name evidence="3" type="ORF">FQV27_12060</name>
</gene>
<sequence length="236" mass="24596">MNGARVEAQFFGHLLSPLFRQHLRGSPGRHAMMNWQAGPAAASLLQRKDELPVSESTPTIAAVLLGAGRSARFGTDKLAAGLGGGTVIGRSALSLRAATSGPRLAVLRRPEQSLLLPDGFQIALCEGQQSDSLRMAADWAARTGADGLLIALADMPFVPPDLHRAVISRLAALPACASNGHTAMPPAIFPASWFPRLRALGGDRGAGALLGNLPASQQIAAAPEQLRDIDTPADLP</sequence>
<dbReference type="CDD" id="cd04182">
    <property type="entry name" value="GT_2_like_f"/>
    <property type="match status" value="1"/>
</dbReference>